<evidence type="ECO:0000259" key="3">
    <source>
        <dbReference type="PROSITE" id="PS50158"/>
    </source>
</evidence>
<reference evidence="4" key="1">
    <citation type="submission" date="2020-07" db="EMBL/GenBank/DDBJ databases">
        <authorList>
            <person name="Lin J."/>
        </authorList>
    </citation>
    <scope>NUCLEOTIDE SEQUENCE</scope>
</reference>
<feature type="domain" description="CCHC-type" evidence="3">
    <location>
        <begin position="232"/>
        <end position="246"/>
    </location>
</feature>
<evidence type="ECO:0000313" key="4">
    <source>
        <dbReference type="EMBL" id="CAD1828333.1"/>
    </source>
</evidence>
<gene>
    <name evidence="4" type="ORF">CB5_LOCUS11544</name>
</gene>
<organism evidence="4">
    <name type="scientific">Ananas comosus var. bracteatus</name>
    <name type="common">red pineapple</name>
    <dbReference type="NCBI Taxonomy" id="296719"/>
    <lineage>
        <taxon>Eukaryota</taxon>
        <taxon>Viridiplantae</taxon>
        <taxon>Streptophyta</taxon>
        <taxon>Embryophyta</taxon>
        <taxon>Tracheophyta</taxon>
        <taxon>Spermatophyta</taxon>
        <taxon>Magnoliopsida</taxon>
        <taxon>Liliopsida</taxon>
        <taxon>Poales</taxon>
        <taxon>Bromeliaceae</taxon>
        <taxon>Bromelioideae</taxon>
        <taxon>Ananas</taxon>
    </lineage>
</organism>
<dbReference type="InterPro" id="IPR001878">
    <property type="entry name" value="Znf_CCHC"/>
</dbReference>
<keyword evidence="1" id="KW-0862">Zinc</keyword>
<evidence type="ECO:0000256" key="1">
    <source>
        <dbReference type="PROSITE-ProRule" id="PRU00047"/>
    </source>
</evidence>
<feature type="region of interest" description="Disordered" evidence="2">
    <location>
        <begin position="400"/>
        <end position="452"/>
    </location>
</feature>
<evidence type="ECO:0000256" key="2">
    <source>
        <dbReference type="SAM" id="MobiDB-lite"/>
    </source>
</evidence>
<accession>A0A6V7PC15</accession>
<proteinExistence type="predicted"/>
<dbReference type="Gene3D" id="4.10.60.10">
    <property type="entry name" value="Zinc finger, CCHC-type"/>
    <property type="match status" value="1"/>
</dbReference>
<dbReference type="SUPFAM" id="SSF57756">
    <property type="entry name" value="Retrovirus zinc finger-like domains"/>
    <property type="match status" value="1"/>
</dbReference>
<protein>
    <recommendedName>
        <fullName evidence="3">CCHC-type domain-containing protein</fullName>
    </recommendedName>
</protein>
<dbReference type="EMBL" id="LR862147">
    <property type="protein sequence ID" value="CAD1828333.1"/>
    <property type="molecule type" value="Genomic_DNA"/>
</dbReference>
<dbReference type="GO" id="GO:0003676">
    <property type="term" value="F:nucleic acid binding"/>
    <property type="evidence" value="ECO:0007669"/>
    <property type="project" value="InterPro"/>
</dbReference>
<dbReference type="SMART" id="SM00343">
    <property type="entry name" value="ZnF_C2HC"/>
    <property type="match status" value="2"/>
</dbReference>
<dbReference type="PROSITE" id="PS50158">
    <property type="entry name" value="ZF_CCHC"/>
    <property type="match status" value="1"/>
</dbReference>
<name>A0A6V7PC15_ANACO</name>
<keyword evidence="1" id="KW-0863">Zinc-finger</keyword>
<dbReference type="AlphaFoldDB" id="A0A6V7PC15"/>
<dbReference type="GO" id="GO:0008270">
    <property type="term" value="F:zinc ion binding"/>
    <property type="evidence" value="ECO:0007669"/>
    <property type="project" value="UniProtKB-KW"/>
</dbReference>
<dbReference type="InterPro" id="IPR036875">
    <property type="entry name" value="Znf_CCHC_sf"/>
</dbReference>
<sequence>MWCTSESEPRVAGVGGECKEKGKEKLIECLAEKKTCERTGLQGHVTYRRKKATVGRQSAPSTSRCSPDIRVPDLRVQQRCHRPSLLQESRVSEATYSRKTRLVGGSVSKNVLWADEVGGALTQTARYHPEDSTPAFTSGALAKPCFSDKLSPDVSKRADERSVKAQASSVPGIKKTYKEVLLTPARIPLRQPRRSLSSFFAPPRSGTFSFRGRCFRCLAHSHRAAKCREPVRCWRCFKTGHLARSCMDRLPMEVYRAMRARPSYLSAFLPLTDDFFVRQNRSRNAILVDVLPPKNLGHFPQETIANRLASRFGGFPSDFHVARYSERDYVILLPEWVQCEQLIRREILTLDDLRLCCFPWRPFLGARRAPLSYNVWIRLLTIGDSSLSVLIQLERWGRRDPVAPGNHPNERTDQHDPAQLPPEVQRRTVGSVRGRRSSGGGSSNSDASWNSSEIRDRRRSFFSSDGPPRCCTTSVPIDPGRRYGERNVWTSPVIAGARDVLSLNLKSKVADFAIPMQPVVERVRCYILSGGNTHFGLSVELWGSATVRLTLQPERDRFLSRLWDSPLMGEATLGFCFYYKIWRNRGGIYSEICLSLSSPGLVLVNLKQKSGLSLVDEQAGSILGPDAFGGLGPPGLFVLGLFLGLPPGPSTHACSGPWGSLLPVGSSGEFSGSLASLGLIADTSGPGLFSGSIGALSLPGPSGPGLAFSNLGPDGGVGLRDRLGDPIVAGPPLGLPTRLTIGGSPGLSGALAGLLGPDGGVDHRDMLGDLIVAGPRLGFPTRPITCGSSGPVDNAASCDLLVFLPTLSLFTAGRTQVIPPRAGVGVHSSGSGVGDTTVNLVNVPILAGEVSVARGQSRGPIRSSARLGPLSKVSALERAKRRKEVLLEGDVSSSRTLARKWSGNTVRVKSALCGVKLSEAEAVELYRFMLRG</sequence>
<keyword evidence="1" id="KW-0479">Metal-binding</keyword>